<proteinExistence type="predicted"/>
<evidence type="ECO:0000313" key="3">
    <source>
        <dbReference type="Proteomes" id="UP000037923"/>
    </source>
</evidence>
<feature type="region of interest" description="Disordered" evidence="1">
    <location>
        <begin position="136"/>
        <end position="158"/>
    </location>
</feature>
<dbReference type="EMBL" id="LGTL01000028">
    <property type="protein sequence ID" value="KPA74687.1"/>
    <property type="molecule type" value="Genomic_DNA"/>
</dbReference>
<sequence length="258" mass="29679">MPRDHDREHTHRAATGALVRTDRPAAPHLPPASASQVERRTHVDERTHAKAYYARDGQGREVYATYYNSNDDPTFQARYNNHNGQRTFMTTSSFTCVSNGGSNTRNPQRMPAAVIEEEDEPEVPDVDTRRHFYTRAAQPAAQPIVEEPDDDGNDNDTEYAYMDSVRRSRDAPDLLSPYHQHHHRQQQQQQPSRHYRDDTDMYQLSPFGPSNMLMHDFFMDDFLGGPRSLFGGMDAMRQHMSRQRAAMFGGVDPFVNFF</sequence>
<keyword evidence="3" id="KW-1185">Reference proteome</keyword>
<dbReference type="OrthoDB" id="273637at2759"/>
<dbReference type="AlphaFoldDB" id="A0A0N0DRI2"/>
<feature type="compositionally biased region" description="Basic and acidic residues" evidence="1">
    <location>
        <begin position="1"/>
        <end position="11"/>
    </location>
</feature>
<reference evidence="2 3" key="1">
    <citation type="submission" date="2015-07" db="EMBL/GenBank/DDBJ databases">
        <title>High-quality genome of monoxenous trypanosomatid Leptomonas pyrrhocoris.</title>
        <authorList>
            <person name="Flegontov P."/>
            <person name="Butenko A."/>
            <person name="Firsov S."/>
            <person name="Vlcek C."/>
            <person name="Logacheva M.D."/>
            <person name="Field M."/>
            <person name="Filatov D."/>
            <person name="Flegontova O."/>
            <person name="Gerasimov E."/>
            <person name="Jackson A.P."/>
            <person name="Kelly S."/>
            <person name="Opperdoes F."/>
            <person name="O'Reilly A."/>
            <person name="Votypka J."/>
            <person name="Yurchenko V."/>
            <person name="Lukes J."/>
        </authorList>
    </citation>
    <scope>NUCLEOTIDE SEQUENCE [LARGE SCALE GENOMIC DNA]</scope>
    <source>
        <strain evidence="2">H10</strain>
    </source>
</reference>
<protein>
    <submittedName>
        <fullName evidence="2">Uncharacterized protein</fullName>
    </submittedName>
</protein>
<dbReference type="EMBL" id="LGTL01000028">
    <property type="protein sequence ID" value="KPA74688.1"/>
    <property type="molecule type" value="Genomic_DNA"/>
</dbReference>
<dbReference type="OMA" id="ESPFRMM"/>
<evidence type="ECO:0000256" key="1">
    <source>
        <dbReference type="SAM" id="MobiDB-lite"/>
    </source>
</evidence>
<evidence type="ECO:0000313" key="2">
    <source>
        <dbReference type="EMBL" id="KPA74688.1"/>
    </source>
</evidence>
<feature type="region of interest" description="Disordered" evidence="1">
    <location>
        <begin position="1"/>
        <end position="46"/>
    </location>
</feature>
<accession>A0A0N0DRI2</accession>
<comment type="caution">
    <text evidence="2">The sequence shown here is derived from an EMBL/GenBank/DDBJ whole genome shotgun (WGS) entry which is preliminary data.</text>
</comment>
<dbReference type="RefSeq" id="XP_015653127.1">
    <property type="nucleotide sequence ID" value="XM_015808236.1"/>
</dbReference>
<dbReference type="Proteomes" id="UP000037923">
    <property type="component" value="Unassembled WGS sequence"/>
</dbReference>
<feature type="region of interest" description="Disordered" evidence="1">
    <location>
        <begin position="172"/>
        <end position="198"/>
    </location>
</feature>
<organism evidence="2 3">
    <name type="scientific">Leptomonas pyrrhocoris</name>
    <name type="common">Firebug parasite</name>
    <dbReference type="NCBI Taxonomy" id="157538"/>
    <lineage>
        <taxon>Eukaryota</taxon>
        <taxon>Discoba</taxon>
        <taxon>Euglenozoa</taxon>
        <taxon>Kinetoplastea</taxon>
        <taxon>Metakinetoplastina</taxon>
        <taxon>Trypanosomatida</taxon>
        <taxon>Trypanosomatidae</taxon>
        <taxon>Leishmaniinae</taxon>
        <taxon>Leptomonas</taxon>
    </lineage>
</organism>
<dbReference type="RefSeq" id="XP_015653126.1">
    <property type="nucleotide sequence ID" value="XM_015808235.1"/>
</dbReference>
<feature type="compositionally biased region" description="Acidic residues" evidence="1">
    <location>
        <begin position="146"/>
        <end position="157"/>
    </location>
</feature>
<gene>
    <name evidence="2" type="ORF">ABB37_09012</name>
</gene>
<name>A0A0N0DRI2_LEPPY</name>
<dbReference type="GeneID" id="26909295"/>
<dbReference type="VEuPathDB" id="TriTrypDB:LpyrH10_28_0450"/>
<feature type="compositionally biased region" description="Basic and acidic residues" evidence="1">
    <location>
        <begin position="37"/>
        <end position="46"/>
    </location>
</feature>